<dbReference type="STRING" id="146817.SAMN04488502_10723"/>
<dbReference type="Proteomes" id="UP000214880">
    <property type="component" value="Unassembled WGS sequence"/>
</dbReference>
<dbReference type="AlphaFoldDB" id="A0A1G9VS22"/>
<protein>
    <submittedName>
        <fullName evidence="1">Uncharacterized protein</fullName>
    </submittedName>
</protein>
<evidence type="ECO:0000313" key="1">
    <source>
        <dbReference type="EMBL" id="SDM74960.1"/>
    </source>
</evidence>
<evidence type="ECO:0000313" key="2">
    <source>
        <dbReference type="Proteomes" id="UP000214880"/>
    </source>
</evidence>
<name>A0A1G9VS22_9FIRM</name>
<dbReference type="EMBL" id="FNHB01000007">
    <property type="protein sequence ID" value="SDM74960.1"/>
    <property type="molecule type" value="Genomic_DNA"/>
</dbReference>
<gene>
    <name evidence="1" type="ORF">SAMN04488502_10723</name>
</gene>
<reference evidence="1 2" key="1">
    <citation type="submission" date="2016-10" db="EMBL/GenBank/DDBJ databases">
        <authorList>
            <person name="de Groot N.N."/>
        </authorList>
    </citation>
    <scope>NUCLEOTIDE SEQUENCE [LARGE SCALE GENOMIC DNA]</scope>
    <source>
        <strain evidence="1 2">DSM 1736</strain>
    </source>
</reference>
<proteinExistence type="predicted"/>
<dbReference type="RefSeq" id="WP_173812719.1">
    <property type="nucleotide sequence ID" value="NZ_FNHB01000007.1"/>
</dbReference>
<organism evidence="1 2">
    <name type="scientific">Dendrosporobacter quercicolus</name>
    <dbReference type="NCBI Taxonomy" id="146817"/>
    <lineage>
        <taxon>Bacteria</taxon>
        <taxon>Bacillati</taxon>
        <taxon>Bacillota</taxon>
        <taxon>Negativicutes</taxon>
        <taxon>Selenomonadales</taxon>
        <taxon>Sporomusaceae</taxon>
        <taxon>Dendrosporobacter</taxon>
    </lineage>
</organism>
<sequence>MKKLINGAAQAGGEMVQGMTLAQFAKTRQREEYYGRYCDCVSQPKGC</sequence>
<accession>A0A1G9VS22</accession>
<keyword evidence="2" id="KW-1185">Reference proteome</keyword>